<evidence type="ECO:0000313" key="2">
    <source>
        <dbReference type="Proteomes" id="UP000253606"/>
    </source>
</evidence>
<accession>A0A2Z5G9J0</accession>
<gene>
    <name evidence="1" type="ORF">ACPOL_6451</name>
</gene>
<name>A0A2Z5G9J0_9BACT</name>
<proteinExistence type="predicted"/>
<dbReference type="KEGG" id="abas:ACPOL_6451"/>
<sequence length="44" mass="4376">MNHVAGAVSGHESILGGGDQAIKVSEAANVHSLPPVTAITRVLA</sequence>
<dbReference type="EMBL" id="CP030840">
    <property type="protein sequence ID" value="AXC15679.1"/>
    <property type="molecule type" value="Genomic_DNA"/>
</dbReference>
<dbReference type="AlphaFoldDB" id="A0A2Z5G9J0"/>
<keyword evidence="2" id="KW-1185">Reference proteome</keyword>
<reference evidence="1 2" key="1">
    <citation type="journal article" date="2018" name="Front. Microbiol.">
        <title>Hydrolytic Capabilities as a Key to Environmental Success: Chitinolytic and Cellulolytic Acidobacteria From Acidic Sub-arctic Soils and Boreal Peatlands.</title>
        <authorList>
            <person name="Belova S.E."/>
            <person name="Ravin N.V."/>
            <person name="Pankratov T.A."/>
            <person name="Rakitin A.L."/>
            <person name="Ivanova A.A."/>
            <person name="Beletsky A.V."/>
            <person name="Mardanov A.V."/>
            <person name="Sinninghe Damste J.S."/>
            <person name="Dedysh S.N."/>
        </authorList>
    </citation>
    <scope>NUCLEOTIDE SEQUENCE [LARGE SCALE GENOMIC DNA]</scope>
    <source>
        <strain evidence="1 2">SBC82</strain>
    </source>
</reference>
<protein>
    <submittedName>
        <fullName evidence="1">Uncharacterized protein</fullName>
    </submittedName>
</protein>
<dbReference type="Proteomes" id="UP000253606">
    <property type="component" value="Chromosome"/>
</dbReference>
<evidence type="ECO:0000313" key="1">
    <source>
        <dbReference type="EMBL" id="AXC15679.1"/>
    </source>
</evidence>
<organism evidence="1 2">
    <name type="scientific">Acidisarcina polymorpha</name>
    <dbReference type="NCBI Taxonomy" id="2211140"/>
    <lineage>
        <taxon>Bacteria</taxon>
        <taxon>Pseudomonadati</taxon>
        <taxon>Acidobacteriota</taxon>
        <taxon>Terriglobia</taxon>
        <taxon>Terriglobales</taxon>
        <taxon>Acidobacteriaceae</taxon>
        <taxon>Acidisarcina</taxon>
    </lineage>
</organism>